<evidence type="ECO:0000313" key="2">
    <source>
        <dbReference type="EMBL" id="ARD67416.1"/>
    </source>
</evidence>
<dbReference type="RefSeq" id="WP_038351510.1">
    <property type="nucleotide sequence ID" value="NZ_CP019962.1"/>
</dbReference>
<evidence type="ECO:0000259" key="1">
    <source>
        <dbReference type="Pfam" id="PF01243"/>
    </source>
</evidence>
<dbReference type="Gene3D" id="2.30.110.10">
    <property type="entry name" value="Electron Transport, Fmn-binding Protein, Chain A"/>
    <property type="match status" value="1"/>
</dbReference>
<dbReference type="Proteomes" id="UP000192391">
    <property type="component" value="Chromosome"/>
</dbReference>
<dbReference type="InterPro" id="IPR012349">
    <property type="entry name" value="Split_barrel_FMN-bd"/>
</dbReference>
<reference evidence="3" key="1">
    <citation type="journal article" date="2017" name="Sci. Rep.">
        <title>Determination of the Genome and Primary Transcriptome of Syngas Fermenting Eubacterium limosum ATCC 8486.</title>
        <authorList>
            <person name="Song Y."/>
            <person name="Shin J."/>
            <person name="Jeong Y."/>
            <person name="Jin S."/>
            <person name="Lee J.K."/>
            <person name="Kim D.R."/>
            <person name="Kim S.C."/>
            <person name="Cho S."/>
            <person name="Cho B.K."/>
        </authorList>
    </citation>
    <scope>NUCLEOTIDE SEQUENCE [LARGE SCALE GENOMIC DNA]</scope>
    <source>
        <strain evidence="3">ATCC 8486</strain>
    </source>
</reference>
<dbReference type="KEGG" id="elim:B2M23_18585"/>
<gene>
    <name evidence="2" type="ORF">B2M23_18585</name>
</gene>
<feature type="domain" description="Pyridoxamine 5'-phosphate oxidase N-terminal" evidence="1">
    <location>
        <begin position="4"/>
        <end position="86"/>
    </location>
</feature>
<protein>
    <submittedName>
        <fullName evidence="2">Pyridoxamine 5'-phosphate oxidase</fullName>
    </submittedName>
</protein>
<dbReference type="Pfam" id="PF01243">
    <property type="entry name" value="PNPOx_N"/>
    <property type="match status" value="1"/>
</dbReference>
<sequence>MKIQEDVKKVIEGSSYVTIVTVGEAGEPHPIIVGNVKAGEDAIIIGIYKMEVTQKNLQKNPKTWILAATVDGGPKGYRLVGNAVVKDKEVIFTPESAELLL</sequence>
<dbReference type="SUPFAM" id="SSF50475">
    <property type="entry name" value="FMN-binding split barrel"/>
    <property type="match status" value="1"/>
</dbReference>
<proteinExistence type="predicted"/>
<name>A0AAC9QXM5_EUBLI</name>
<dbReference type="InterPro" id="IPR011576">
    <property type="entry name" value="Pyridox_Oxase_N"/>
</dbReference>
<dbReference type="AlphaFoldDB" id="A0AAC9QXM5"/>
<dbReference type="EMBL" id="CP019962">
    <property type="protein sequence ID" value="ARD67416.1"/>
    <property type="molecule type" value="Genomic_DNA"/>
</dbReference>
<accession>A0AAC9QXM5</accession>
<organism evidence="2 3">
    <name type="scientific">Eubacterium limosum</name>
    <dbReference type="NCBI Taxonomy" id="1736"/>
    <lineage>
        <taxon>Bacteria</taxon>
        <taxon>Bacillati</taxon>
        <taxon>Bacillota</taxon>
        <taxon>Clostridia</taxon>
        <taxon>Eubacteriales</taxon>
        <taxon>Eubacteriaceae</taxon>
        <taxon>Eubacterium</taxon>
    </lineage>
</organism>
<evidence type="ECO:0000313" key="3">
    <source>
        <dbReference type="Proteomes" id="UP000192391"/>
    </source>
</evidence>